<dbReference type="AlphaFoldDB" id="A0A2S4MCA1"/>
<gene>
    <name evidence="1" type="ORF">CYD53_10543</name>
</gene>
<accession>A0A2S4MCA1</accession>
<keyword evidence="2" id="KW-1185">Reference proteome</keyword>
<evidence type="ECO:0000313" key="1">
    <source>
        <dbReference type="EMBL" id="POR52378.1"/>
    </source>
</evidence>
<organism evidence="1 2">
    <name type="scientific">Bosea psychrotolerans</name>
    <dbReference type="NCBI Taxonomy" id="1871628"/>
    <lineage>
        <taxon>Bacteria</taxon>
        <taxon>Pseudomonadati</taxon>
        <taxon>Pseudomonadota</taxon>
        <taxon>Alphaproteobacteria</taxon>
        <taxon>Hyphomicrobiales</taxon>
        <taxon>Boseaceae</taxon>
        <taxon>Bosea</taxon>
    </lineage>
</organism>
<proteinExistence type="predicted"/>
<protein>
    <submittedName>
        <fullName evidence="1">Uncharacterized protein</fullName>
    </submittedName>
</protein>
<dbReference type="Proteomes" id="UP000236919">
    <property type="component" value="Unassembled WGS sequence"/>
</dbReference>
<sequence>MPFSSLRDPSDLARACAVMEAVWNELKDAIPEPERDGERTRLAYLVANLAPLALDEDDLKKNVLHQFGLRASQSSGA</sequence>
<dbReference type="EMBL" id="PQFZ01000005">
    <property type="protein sequence ID" value="POR52378.1"/>
    <property type="molecule type" value="Genomic_DNA"/>
</dbReference>
<reference evidence="1 2" key="1">
    <citation type="submission" date="2018-01" db="EMBL/GenBank/DDBJ databases">
        <title>Genomic Encyclopedia of Type Strains, Phase III (KMG-III): the genomes of soil and plant-associated and newly described type strains.</title>
        <authorList>
            <person name="Whitman W."/>
        </authorList>
    </citation>
    <scope>NUCLEOTIDE SEQUENCE [LARGE SCALE GENOMIC DNA]</scope>
    <source>
        <strain evidence="1 2">1131</strain>
    </source>
</reference>
<name>A0A2S4MCA1_9HYPH</name>
<comment type="caution">
    <text evidence="1">The sequence shown here is derived from an EMBL/GenBank/DDBJ whole genome shotgun (WGS) entry which is preliminary data.</text>
</comment>
<evidence type="ECO:0000313" key="2">
    <source>
        <dbReference type="Proteomes" id="UP000236919"/>
    </source>
</evidence>